<dbReference type="AlphaFoldDB" id="A0A2K9ZFK8"/>
<gene>
    <name evidence="1" type="ORF">CUJ84_pRLN2000499</name>
</gene>
<dbReference type="Proteomes" id="UP000238523">
    <property type="component" value="Plasmid pRLN2"/>
</dbReference>
<protein>
    <submittedName>
        <fullName evidence="1">Uncharacterized protein</fullName>
    </submittedName>
</protein>
<dbReference type="EMBL" id="CP025014">
    <property type="protein sequence ID" value="AUW47037.1"/>
    <property type="molecule type" value="Genomic_DNA"/>
</dbReference>
<evidence type="ECO:0000313" key="2">
    <source>
        <dbReference type="Proteomes" id="UP000238523"/>
    </source>
</evidence>
<keyword evidence="1" id="KW-0614">Plasmid</keyword>
<name>A0A2K9ZFK8_RHILE</name>
<sequence>MIFAIRVPDGFPESQLLMHSEDFFFLVNSTLLSWRIL</sequence>
<organism evidence="1 2">
    <name type="scientific">Rhizobium leguminosarum</name>
    <dbReference type="NCBI Taxonomy" id="384"/>
    <lineage>
        <taxon>Bacteria</taxon>
        <taxon>Pseudomonadati</taxon>
        <taxon>Pseudomonadota</taxon>
        <taxon>Alphaproteobacteria</taxon>
        <taxon>Hyphomicrobiales</taxon>
        <taxon>Rhizobiaceae</taxon>
        <taxon>Rhizobium/Agrobacterium group</taxon>
        <taxon>Rhizobium</taxon>
    </lineage>
</organism>
<reference evidence="1 2" key="1">
    <citation type="submission" date="2017-11" db="EMBL/GenBank/DDBJ databases">
        <title>Complete genome of Rhizobium leguminosarum Norway, an ineffective micro-symbiont.</title>
        <authorList>
            <person name="Hoffrichter A."/>
            <person name="Liang J."/>
            <person name="Brachmann A."/>
            <person name="Marin M."/>
        </authorList>
    </citation>
    <scope>NUCLEOTIDE SEQUENCE [LARGE SCALE GENOMIC DNA]</scope>
    <source>
        <strain evidence="1 2">Norway</strain>
        <plasmid evidence="2">prln2</plasmid>
    </source>
</reference>
<accession>A0A2K9ZFK8</accession>
<evidence type="ECO:0000313" key="1">
    <source>
        <dbReference type="EMBL" id="AUW47037.1"/>
    </source>
</evidence>
<geneLocation type="plasmid" evidence="2">
    <name>prln2</name>
</geneLocation>
<proteinExistence type="predicted"/>